<dbReference type="InterPro" id="IPR041313">
    <property type="entry name" value="DUF5642"/>
</dbReference>
<proteinExistence type="predicted"/>
<keyword evidence="1" id="KW-0732">Signal</keyword>
<gene>
    <name evidence="3" type="ORF">D8S82_23260</name>
</gene>
<evidence type="ECO:0000259" key="2">
    <source>
        <dbReference type="Pfam" id="PF18702"/>
    </source>
</evidence>
<dbReference type="AlphaFoldDB" id="A0A544VVV3"/>
<organism evidence="3 4">
    <name type="scientific">Mycolicibacterium hodleri</name>
    <dbReference type="NCBI Taxonomy" id="49897"/>
    <lineage>
        <taxon>Bacteria</taxon>
        <taxon>Bacillati</taxon>
        <taxon>Actinomycetota</taxon>
        <taxon>Actinomycetes</taxon>
        <taxon>Mycobacteriales</taxon>
        <taxon>Mycobacteriaceae</taxon>
        <taxon>Mycolicibacterium</taxon>
    </lineage>
</organism>
<evidence type="ECO:0000256" key="1">
    <source>
        <dbReference type="SAM" id="SignalP"/>
    </source>
</evidence>
<dbReference type="EMBL" id="VIFX01000034">
    <property type="protein sequence ID" value="TQR84121.1"/>
    <property type="molecule type" value="Genomic_DNA"/>
</dbReference>
<reference evidence="3 4" key="1">
    <citation type="submission" date="2018-10" db="EMBL/GenBank/DDBJ databases">
        <title>Draft genome of Mycobacterium hodleri strain B.</title>
        <authorList>
            <person name="Amande T.J."/>
            <person name="Mcgenity T.J."/>
        </authorList>
    </citation>
    <scope>NUCLEOTIDE SEQUENCE [LARGE SCALE GENOMIC DNA]</scope>
    <source>
        <strain evidence="3 4">B</strain>
    </source>
</reference>
<dbReference type="RefSeq" id="WP_142554366.1">
    <property type="nucleotide sequence ID" value="NZ_VIFX01000034.1"/>
</dbReference>
<keyword evidence="4" id="KW-1185">Reference proteome</keyword>
<accession>A0A544VVV3</accession>
<dbReference type="Pfam" id="PF18702">
    <property type="entry name" value="DUF5642"/>
    <property type="match status" value="1"/>
</dbReference>
<protein>
    <recommendedName>
        <fullName evidence="2">DUF5642 domain-containing protein</fullName>
    </recommendedName>
</protein>
<dbReference type="Proteomes" id="UP000315759">
    <property type="component" value="Unassembled WGS sequence"/>
</dbReference>
<comment type="caution">
    <text evidence="3">The sequence shown here is derived from an EMBL/GenBank/DDBJ whole genome shotgun (WGS) entry which is preliminary data.</text>
</comment>
<evidence type="ECO:0000313" key="4">
    <source>
        <dbReference type="Proteomes" id="UP000315759"/>
    </source>
</evidence>
<name>A0A544VVV3_9MYCO</name>
<feature type="signal peptide" evidence="1">
    <location>
        <begin position="1"/>
        <end position="22"/>
    </location>
</feature>
<feature type="chain" id="PRO_5021726236" description="DUF5642 domain-containing protein" evidence="1">
    <location>
        <begin position="23"/>
        <end position="218"/>
    </location>
</feature>
<sequence length="218" mass="21742">MRVFASWLAVAACVAACSPAQAPAPTEATSPPAARAGLDPLRIERVRSDLPTGYEFTPLPARAEPIALWGLGPQWTADPASCGGLGDPAADGPVHGWSASGPGNIVYAVVAATGVGLDQASLDACGSWNLSAGHTAGVVTVVDPPVVDGAQTLGLSTDATTTVEGGTETHSQAETFVAYLGDHVAYVTVVTDPGSSAPSLGPGFASDLLVKTVAALRG</sequence>
<evidence type="ECO:0000313" key="3">
    <source>
        <dbReference type="EMBL" id="TQR84121.1"/>
    </source>
</evidence>
<feature type="domain" description="DUF5642" evidence="2">
    <location>
        <begin position="39"/>
        <end position="217"/>
    </location>
</feature>